<feature type="domain" description="Peptidase S49" evidence="10">
    <location>
        <begin position="145"/>
        <end position="286"/>
    </location>
</feature>
<dbReference type="AlphaFoldDB" id="A0A7S0C5B7"/>
<dbReference type="InterPro" id="IPR002142">
    <property type="entry name" value="Peptidase_S49"/>
</dbReference>
<proteinExistence type="inferred from homology"/>
<dbReference type="Gene3D" id="6.20.330.10">
    <property type="match status" value="1"/>
</dbReference>
<evidence type="ECO:0000256" key="1">
    <source>
        <dbReference type="ARBA" id="ARBA00004236"/>
    </source>
</evidence>
<sequence>MMQKFNQITELQNGLIKTELDFIAEITFTLGNERANAIRVAVLGNSIDEVLGGNMYKNLSERPLSTLLSQVLPGNEDHAAVVGRKNLFVTTFPGDTTASQVKELREEVTAIVRSAKPGDEVLLVLESGGGTVTGYGLAAAQLKRFKDANLKLTICVEQVAASGGYMMCCIADHIVASPFAVLGSIGVISDQPNVYERLKKEGIEFQTVTAGKYKRTITPTKKVTQEDLDKSKEDVEAILKLFSGFVASNRPILDIDNIATGETWFGEDALERKLCDEIKTKDEVLGEFVDLGYDVYDIKYDPVKEAMPPSLLPSFKANGKNGIVRSLLHGIIRSLMRYVAKEVNSELMDMKSQTSTDNVASRFRMEDPSNAAGRMQMKMDSDSEDLSQFFKNF</sequence>
<keyword evidence="8" id="KW-1133">Transmembrane helix</keyword>
<feature type="domain" description="Peptidase S49 N-terminal proteobacteria" evidence="11">
    <location>
        <begin position="82"/>
        <end position="142"/>
    </location>
</feature>
<dbReference type="PANTHER" id="PTHR42987:SF4">
    <property type="entry name" value="PROTEASE SOHB-RELATED"/>
    <property type="match status" value="1"/>
</dbReference>
<dbReference type="InterPro" id="IPR047272">
    <property type="entry name" value="S49_SppA_C"/>
</dbReference>
<keyword evidence="9" id="KW-0472">Membrane</keyword>
<dbReference type="GO" id="GO:0005886">
    <property type="term" value="C:plasma membrane"/>
    <property type="evidence" value="ECO:0007669"/>
    <property type="project" value="UniProtKB-SubCell"/>
</dbReference>
<comment type="subcellular location">
    <subcellularLocation>
        <location evidence="1">Cell membrane</location>
    </subcellularLocation>
</comment>
<dbReference type="CDD" id="cd07023">
    <property type="entry name" value="S49_Sppa_N_C"/>
    <property type="match status" value="1"/>
</dbReference>
<organism evidence="12">
    <name type="scientific">Proboscia inermis</name>
    <dbReference type="NCBI Taxonomy" id="420281"/>
    <lineage>
        <taxon>Eukaryota</taxon>
        <taxon>Sar</taxon>
        <taxon>Stramenopiles</taxon>
        <taxon>Ochrophyta</taxon>
        <taxon>Bacillariophyta</taxon>
        <taxon>Coscinodiscophyceae</taxon>
        <taxon>Rhizosoleniophycidae</taxon>
        <taxon>Rhizosoleniales</taxon>
        <taxon>Rhizosoleniaceae</taxon>
        <taxon>Proboscia</taxon>
    </lineage>
</organism>
<evidence type="ECO:0000256" key="9">
    <source>
        <dbReference type="ARBA" id="ARBA00023136"/>
    </source>
</evidence>
<keyword evidence="7" id="KW-0720">Serine protease</keyword>
<keyword evidence="6" id="KW-0378">Hydrolase</keyword>
<evidence type="ECO:0000313" key="12">
    <source>
        <dbReference type="EMBL" id="CAD8413360.1"/>
    </source>
</evidence>
<dbReference type="GO" id="GO:0006508">
    <property type="term" value="P:proteolysis"/>
    <property type="evidence" value="ECO:0007669"/>
    <property type="project" value="UniProtKB-KW"/>
</dbReference>
<evidence type="ECO:0000256" key="4">
    <source>
        <dbReference type="ARBA" id="ARBA00022670"/>
    </source>
</evidence>
<evidence type="ECO:0000259" key="11">
    <source>
        <dbReference type="Pfam" id="PF08496"/>
    </source>
</evidence>
<reference evidence="12" key="1">
    <citation type="submission" date="2021-01" db="EMBL/GenBank/DDBJ databases">
        <authorList>
            <person name="Corre E."/>
            <person name="Pelletier E."/>
            <person name="Niang G."/>
            <person name="Scheremetjew M."/>
            <person name="Finn R."/>
            <person name="Kale V."/>
            <person name="Holt S."/>
            <person name="Cochrane G."/>
            <person name="Meng A."/>
            <person name="Brown T."/>
            <person name="Cohen L."/>
        </authorList>
    </citation>
    <scope>NUCLEOTIDE SEQUENCE</scope>
    <source>
        <strain evidence="12">CCAP1064/1</strain>
    </source>
</reference>
<dbReference type="NCBIfam" id="NF008745">
    <property type="entry name" value="PRK11778.1"/>
    <property type="match status" value="1"/>
</dbReference>
<dbReference type="GO" id="GO:0004252">
    <property type="term" value="F:serine-type endopeptidase activity"/>
    <property type="evidence" value="ECO:0007669"/>
    <property type="project" value="InterPro"/>
</dbReference>
<dbReference type="Pfam" id="PF08496">
    <property type="entry name" value="Peptidase_S49_N"/>
    <property type="match status" value="1"/>
</dbReference>
<protein>
    <recommendedName>
        <fullName evidence="13">Peptidase S49 domain-containing protein</fullName>
    </recommendedName>
</protein>
<evidence type="ECO:0000256" key="2">
    <source>
        <dbReference type="ARBA" id="ARBA00008683"/>
    </source>
</evidence>
<keyword evidence="4" id="KW-0645">Protease</keyword>
<accession>A0A7S0C5B7</accession>
<evidence type="ECO:0000256" key="8">
    <source>
        <dbReference type="ARBA" id="ARBA00022989"/>
    </source>
</evidence>
<dbReference type="PANTHER" id="PTHR42987">
    <property type="entry name" value="PEPTIDASE S49"/>
    <property type="match status" value="1"/>
</dbReference>
<dbReference type="InterPro" id="IPR013703">
    <property type="entry name" value="Peptidase_S49_N_proteobac"/>
</dbReference>
<evidence type="ECO:0000256" key="6">
    <source>
        <dbReference type="ARBA" id="ARBA00022801"/>
    </source>
</evidence>
<dbReference type="InterPro" id="IPR029045">
    <property type="entry name" value="ClpP/crotonase-like_dom_sf"/>
</dbReference>
<evidence type="ECO:0000259" key="10">
    <source>
        <dbReference type="Pfam" id="PF01343"/>
    </source>
</evidence>
<comment type="similarity">
    <text evidence="2">Belongs to the peptidase S49 family.</text>
</comment>
<dbReference type="EMBL" id="HBEL01020249">
    <property type="protein sequence ID" value="CAD8413360.1"/>
    <property type="molecule type" value="Transcribed_RNA"/>
</dbReference>
<name>A0A7S0C5B7_9STRA</name>
<evidence type="ECO:0000256" key="7">
    <source>
        <dbReference type="ARBA" id="ARBA00022825"/>
    </source>
</evidence>
<dbReference type="Gene3D" id="3.90.226.10">
    <property type="entry name" value="2-enoyl-CoA Hydratase, Chain A, domain 1"/>
    <property type="match status" value="1"/>
</dbReference>
<evidence type="ECO:0008006" key="13">
    <source>
        <dbReference type="Google" id="ProtNLM"/>
    </source>
</evidence>
<evidence type="ECO:0000256" key="3">
    <source>
        <dbReference type="ARBA" id="ARBA00022475"/>
    </source>
</evidence>
<keyword evidence="5" id="KW-0812">Transmembrane</keyword>
<keyword evidence="3" id="KW-1003">Cell membrane</keyword>
<evidence type="ECO:0000256" key="5">
    <source>
        <dbReference type="ARBA" id="ARBA00022692"/>
    </source>
</evidence>
<dbReference type="Pfam" id="PF01343">
    <property type="entry name" value="Peptidase_S49"/>
    <property type="match status" value="1"/>
</dbReference>
<dbReference type="SUPFAM" id="SSF52096">
    <property type="entry name" value="ClpP/crotonase"/>
    <property type="match status" value="1"/>
</dbReference>
<gene>
    <name evidence="12" type="ORF">PINE0816_LOCUS9490</name>
</gene>